<comment type="caution">
    <text evidence="5">The sequence shown here is derived from an EMBL/GenBank/DDBJ whole genome shotgun (WGS) entry which is preliminary data.</text>
</comment>
<keyword evidence="6" id="KW-1185">Reference proteome</keyword>
<protein>
    <submittedName>
        <fullName evidence="5">Alpha/Beta hydrolase protein</fullName>
    </submittedName>
</protein>
<evidence type="ECO:0000313" key="6">
    <source>
        <dbReference type="Proteomes" id="UP001610563"/>
    </source>
</evidence>
<dbReference type="EMBL" id="JBFTWV010000002">
    <property type="protein sequence ID" value="KAL2800874.1"/>
    <property type="molecule type" value="Genomic_DNA"/>
</dbReference>
<dbReference type="Pfam" id="PF06441">
    <property type="entry name" value="EHN"/>
    <property type="match status" value="1"/>
</dbReference>
<evidence type="ECO:0000256" key="2">
    <source>
        <dbReference type="ARBA" id="ARBA00022797"/>
    </source>
</evidence>
<dbReference type="InterPro" id="IPR000639">
    <property type="entry name" value="Epox_hydrolase-like"/>
</dbReference>
<keyword evidence="2" id="KW-0058">Aromatic hydrocarbons catabolism</keyword>
<dbReference type="GO" id="GO:0016787">
    <property type="term" value="F:hydrolase activity"/>
    <property type="evidence" value="ECO:0007669"/>
    <property type="project" value="UniProtKB-KW"/>
</dbReference>
<dbReference type="InterPro" id="IPR029058">
    <property type="entry name" value="AB_hydrolase_fold"/>
</dbReference>
<gene>
    <name evidence="5" type="ORF">BJX66DRAFT_348795</name>
</gene>
<feature type="domain" description="Epoxide hydrolase N-terminal" evidence="4">
    <location>
        <begin position="19"/>
        <end position="130"/>
    </location>
</feature>
<organism evidence="5 6">
    <name type="scientific">Aspergillus keveii</name>
    <dbReference type="NCBI Taxonomy" id="714993"/>
    <lineage>
        <taxon>Eukaryota</taxon>
        <taxon>Fungi</taxon>
        <taxon>Dikarya</taxon>
        <taxon>Ascomycota</taxon>
        <taxon>Pezizomycotina</taxon>
        <taxon>Eurotiomycetes</taxon>
        <taxon>Eurotiomycetidae</taxon>
        <taxon>Eurotiales</taxon>
        <taxon>Aspergillaceae</taxon>
        <taxon>Aspergillus</taxon>
        <taxon>Aspergillus subgen. Nidulantes</taxon>
    </lineage>
</organism>
<dbReference type="SUPFAM" id="SSF53474">
    <property type="entry name" value="alpha/beta-Hydrolases"/>
    <property type="match status" value="1"/>
</dbReference>
<comment type="similarity">
    <text evidence="1">Belongs to the peptidase S33 family.</text>
</comment>
<dbReference type="InterPro" id="IPR010497">
    <property type="entry name" value="Epoxide_hydro_N"/>
</dbReference>
<evidence type="ECO:0000313" key="5">
    <source>
        <dbReference type="EMBL" id="KAL2800874.1"/>
    </source>
</evidence>
<dbReference type="PANTHER" id="PTHR21661:SF35">
    <property type="entry name" value="EPOXIDE HYDROLASE"/>
    <property type="match status" value="1"/>
</dbReference>
<dbReference type="PANTHER" id="PTHR21661">
    <property type="entry name" value="EPOXIDE HYDROLASE 1-RELATED"/>
    <property type="match status" value="1"/>
</dbReference>
<dbReference type="InterPro" id="IPR016292">
    <property type="entry name" value="Epoxide_hydrolase"/>
</dbReference>
<name>A0ABR4GP75_9EURO</name>
<reference evidence="5 6" key="1">
    <citation type="submission" date="2024-07" db="EMBL/GenBank/DDBJ databases">
        <title>Section-level genome sequencing and comparative genomics of Aspergillus sections Usti and Cavernicolus.</title>
        <authorList>
            <consortium name="Lawrence Berkeley National Laboratory"/>
            <person name="Nybo J.L."/>
            <person name="Vesth T.C."/>
            <person name="Theobald S."/>
            <person name="Frisvad J.C."/>
            <person name="Larsen T.O."/>
            <person name="Kjaerboelling I."/>
            <person name="Rothschild-Mancinelli K."/>
            <person name="Lyhne E.K."/>
            <person name="Kogle M.E."/>
            <person name="Barry K."/>
            <person name="Clum A."/>
            <person name="Na H."/>
            <person name="Ledsgaard L."/>
            <person name="Lin J."/>
            <person name="Lipzen A."/>
            <person name="Kuo A."/>
            <person name="Riley R."/>
            <person name="Mondo S."/>
            <person name="Labutti K."/>
            <person name="Haridas S."/>
            <person name="Pangalinan J."/>
            <person name="Salamov A.A."/>
            <person name="Simmons B.A."/>
            <person name="Magnuson J.K."/>
            <person name="Chen J."/>
            <person name="Drula E."/>
            <person name="Henrissat B."/>
            <person name="Wiebenga A."/>
            <person name="Lubbers R.J."/>
            <person name="Gomes A.C."/>
            <person name="Makela M.R."/>
            <person name="Stajich J."/>
            <person name="Grigoriev I.V."/>
            <person name="Mortensen U.H."/>
            <person name="De Vries R.P."/>
            <person name="Baker S.E."/>
            <person name="Andersen M.R."/>
        </authorList>
    </citation>
    <scope>NUCLEOTIDE SEQUENCE [LARGE SCALE GENOMIC DNA]</scope>
    <source>
        <strain evidence="5 6">CBS 209.92</strain>
    </source>
</reference>
<evidence type="ECO:0000256" key="1">
    <source>
        <dbReference type="ARBA" id="ARBA00010088"/>
    </source>
</evidence>
<dbReference type="PRINTS" id="PR00412">
    <property type="entry name" value="EPOXHYDRLASE"/>
</dbReference>
<keyword evidence="3 5" id="KW-0378">Hydrolase</keyword>
<dbReference type="PIRSF" id="PIRSF001112">
    <property type="entry name" value="Epoxide_hydrolase"/>
    <property type="match status" value="1"/>
</dbReference>
<evidence type="ECO:0000259" key="4">
    <source>
        <dbReference type="Pfam" id="PF06441"/>
    </source>
</evidence>
<evidence type="ECO:0000256" key="3">
    <source>
        <dbReference type="ARBA" id="ARBA00022801"/>
    </source>
</evidence>
<proteinExistence type="inferred from homology"/>
<sequence length="419" mass="47681">MGLKLPIPIQDLKFNIPVPYEIHVDRELLDVTKQKLALARYPEEQADFGENNWMQGAKVSRIKQLAEFWQNEYNWEQEEARLNAAFNHFLVKLDVPGYGSLVLHFTHTRSSSPNAIPLLFSHGWPGSFFEAIRIVRPLTAPENTTDPAFHFVAPSIPGFGFSPAPTKSGVGPNVVARAYKILMTEVLGYPAFVTQGGDFGSFITRSLAIQYPNIVRAQHLNMFPVPPPTLFSAPLAYLRWCFSAVTYTSFEREALRIRQNFETDQSGYLEQQKTRPQTLGFALGDSPIGLLAWFVEKFHDWGDMHEAFSDTDIITLIMMHWVQGVTPGLRFYREAFGRGMREAEKTFEVFVSAPTGVTMYAKEQLHCPRDWAAQAANIQYWKEYERGGHFSFLERPDLFVQDMRAFLSSPSVLRAILAE</sequence>
<accession>A0ABR4GP75</accession>
<dbReference type="Proteomes" id="UP001610563">
    <property type="component" value="Unassembled WGS sequence"/>
</dbReference>
<dbReference type="Gene3D" id="3.40.50.1820">
    <property type="entry name" value="alpha/beta hydrolase"/>
    <property type="match status" value="1"/>
</dbReference>